<evidence type="ECO:0000313" key="1">
    <source>
        <dbReference type="EMBL" id="EYC44772.1"/>
    </source>
</evidence>
<accession>A0A016WZS6</accession>
<name>A0A016WZS6_9BILA</name>
<sequence>MEVNHKRVEENEREIGQKRNMKLGLTSLLVPLAQPVAKRSLLSKGSPRHRTHDRAAGGCDLNLTTSALSAVDTYDVQALITVNLNDSMNNWHSAKL</sequence>
<comment type="caution">
    <text evidence="1">The sequence shown here is derived from an EMBL/GenBank/DDBJ whole genome shotgun (WGS) entry which is preliminary data.</text>
</comment>
<reference evidence="2" key="1">
    <citation type="journal article" date="2015" name="Nat. Genet.">
        <title>The genome and transcriptome of the zoonotic hookworm Ancylostoma ceylanicum identify infection-specific gene families.</title>
        <authorList>
            <person name="Schwarz E.M."/>
            <person name="Hu Y."/>
            <person name="Antoshechkin I."/>
            <person name="Miller M.M."/>
            <person name="Sternberg P.W."/>
            <person name="Aroian R.V."/>
        </authorList>
    </citation>
    <scope>NUCLEOTIDE SEQUENCE</scope>
    <source>
        <strain evidence="2">HY135</strain>
    </source>
</reference>
<dbReference type="AlphaFoldDB" id="A0A016WZS6"/>
<protein>
    <submittedName>
        <fullName evidence="1">Uncharacterized protein</fullName>
    </submittedName>
</protein>
<evidence type="ECO:0000313" key="2">
    <source>
        <dbReference type="Proteomes" id="UP000024635"/>
    </source>
</evidence>
<dbReference type="EMBL" id="JARK01000050">
    <property type="protein sequence ID" value="EYC44772.1"/>
    <property type="molecule type" value="Genomic_DNA"/>
</dbReference>
<organism evidence="1 2">
    <name type="scientific">Ancylostoma ceylanicum</name>
    <dbReference type="NCBI Taxonomy" id="53326"/>
    <lineage>
        <taxon>Eukaryota</taxon>
        <taxon>Metazoa</taxon>
        <taxon>Ecdysozoa</taxon>
        <taxon>Nematoda</taxon>
        <taxon>Chromadorea</taxon>
        <taxon>Rhabditida</taxon>
        <taxon>Rhabditina</taxon>
        <taxon>Rhabditomorpha</taxon>
        <taxon>Strongyloidea</taxon>
        <taxon>Ancylostomatidae</taxon>
        <taxon>Ancylostomatinae</taxon>
        <taxon>Ancylostoma</taxon>
    </lineage>
</organism>
<keyword evidence="2" id="KW-1185">Reference proteome</keyword>
<gene>
    <name evidence="1" type="primary">Acey_s0450.g1679</name>
    <name evidence="1" type="ORF">Y032_0450g1679</name>
</gene>
<proteinExistence type="predicted"/>
<dbReference type="Proteomes" id="UP000024635">
    <property type="component" value="Unassembled WGS sequence"/>
</dbReference>